<protein>
    <submittedName>
        <fullName evidence="1">Uncharacterized protein</fullName>
    </submittedName>
</protein>
<reference evidence="1 2" key="1">
    <citation type="submission" date="2017-04" db="EMBL/GenBank/DDBJ databases">
        <authorList>
            <person name="Afonso C.L."/>
            <person name="Miller P.J."/>
            <person name="Scott M.A."/>
            <person name="Spackman E."/>
            <person name="Goraichik I."/>
            <person name="Dimitrov K.M."/>
            <person name="Suarez D.L."/>
            <person name="Swayne D.E."/>
        </authorList>
    </citation>
    <scope>NUCLEOTIDE SEQUENCE [LARGE SCALE GENOMIC DNA]</scope>
    <source>
        <strain evidence="1 2">DSM 3385</strain>
    </source>
</reference>
<evidence type="ECO:0000313" key="1">
    <source>
        <dbReference type="EMBL" id="SMC80055.1"/>
    </source>
</evidence>
<evidence type="ECO:0000313" key="2">
    <source>
        <dbReference type="Proteomes" id="UP000192418"/>
    </source>
</evidence>
<proteinExistence type="predicted"/>
<keyword evidence="2" id="KW-1185">Reference proteome</keyword>
<name>A0A1W2C495_9BACT</name>
<accession>A0A1W2C495</accession>
<dbReference type="AlphaFoldDB" id="A0A1W2C495"/>
<dbReference type="Proteomes" id="UP000192418">
    <property type="component" value="Unassembled WGS sequence"/>
</dbReference>
<dbReference type="RefSeq" id="WP_269749022.1">
    <property type="nucleotide sequence ID" value="NZ_FWXY01000010.1"/>
</dbReference>
<organism evidence="1 2">
    <name type="scientific">Desulfocicer vacuolatum DSM 3385</name>
    <dbReference type="NCBI Taxonomy" id="1121400"/>
    <lineage>
        <taxon>Bacteria</taxon>
        <taxon>Pseudomonadati</taxon>
        <taxon>Thermodesulfobacteriota</taxon>
        <taxon>Desulfobacteria</taxon>
        <taxon>Desulfobacterales</taxon>
        <taxon>Desulfobacteraceae</taxon>
        <taxon>Desulfocicer</taxon>
    </lineage>
</organism>
<dbReference type="EMBL" id="FWXY01000010">
    <property type="protein sequence ID" value="SMC80055.1"/>
    <property type="molecule type" value="Genomic_DNA"/>
</dbReference>
<sequence>MEKFQGLNLTNENISDWLEHHSILFDMIILYYAIADPQSK</sequence>
<gene>
    <name evidence="1" type="ORF">SAMN02746065_110137</name>
</gene>